<evidence type="ECO:0000256" key="1">
    <source>
        <dbReference type="SAM" id="MobiDB-lite"/>
    </source>
</evidence>
<dbReference type="AlphaFoldDB" id="A0A6L2JRD4"/>
<feature type="region of interest" description="Disordered" evidence="1">
    <location>
        <begin position="110"/>
        <end position="141"/>
    </location>
</feature>
<gene>
    <name evidence="2" type="ORF">Tci_011554</name>
</gene>
<reference evidence="2" key="1">
    <citation type="journal article" date="2019" name="Sci. Rep.">
        <title>Draft genome of Tanacetum cinerariifolium, the natural source of mosquito coil.</title>
        <authorList>
            <person name="Yamashiro T."/>
            <person name="Shiraishi A."/>
            <person name="Satake H."/>
            <person name="Nakayama K."/>
        </authorList>
    </citation>
    <scope>NUCLEOTIDE SEQUENCE</scope>
</reference>
<name>A0A6L2JRD4_TANCI</name>
<evidence type="ECO:0000313" key="2">
    <source>
        <dbReference type="EMBL" id="GEU39576.1"/>
    </source>
</evidence>
<feature type="compositionally biased region" description="Basic and acidic residues" evidence="1">
    <location>
        <begin position="113"/>
        <end position="131"/>
    </location>
</feature>
<organism evidence="2">
    <name type="scientific">Tanacetum cinerariifolium</name>
    <name type="common">Dalmatian daisy</name>
    <name type="synonym">Chrysanthemum cinerariifolium</name>
    <dbReference type="NCBI Taxonomy" id="118510"/>
    <lineage>
        <taxon>Eukaryota</taxon>
        <taxon>Viridiplantae</taxon>
        <taxon>Streptophyta</taxon>
        <taxon>Embryophyta</taxon>
        <taxon>Tracheophyta</taxon>
        <taxon>Spermatophyta</taxon>
        <taxon>Magnoliopsida</taxon>
        <taxon>eudicotyledons</taxon>
        <taxon>Gunneridae</taxon>
        <taxon>Pentapetalae</taxon>
        <taxon>asterids</taxon>
        <taxon>campanulids</taxon>
        <taxon>Asterales</taxon>
        <taxon>Asteraceae</taxon>
        <taxon>Asteroideae</taxon>
        <taxon>Anthemideae</taxon>
        <taxon>Anthemidinae</taxon>
        <taxon>Tanacetum</taxon>
    </lineage>
</organism>
<dbReference type="EMBL" id="BKCJ010001192">
    <property type="protein sequence ID" value="GEU39576.1"/>
    <property type="molecule type" value="Genomic_DNA"/>
</dbReference>
<proteinExistence type="predicted"/>
<accession>A0A6L2JRD4</accession>
<sequence>MYSPSAPTVPKTITPTDRAKDSLVITPLHDDPYMLVRRAYTPIATDIEFEPFEDPIESKETQPLSPRAAPLSPNNTLASQTTTLILHTQMSFTSIISDLPIRKSYRGTFEPILDTKTESEESEDEGPRLENEEAAPEGQQQHVVPVKDTTADEPLVLGYEQLDVVDPKDGTIYIDNKFDAPPVRVLVQTPTSPEWSSGSLPISPTSLTVSSPVASPVTTPAATIAVEEDKFLESATVRGEIHSHRFKLGSLKRGHEQATIIFSALWRLVLALGALAG</sequence>
<comment type="caution">
    <text evidence="2">The sequence shown here is derived from an EMBL/GenBank/DDBJ whole genome shotgun (WGS) entry which is preliminary data.</text>
</comment>
<protein>
    <submittedName>
        <fullName evidence="2">Uncharacterized protein</fullName>
    </submittedName>
</protein>